<dbReference type="STRING" id="913024.SAMN05421741_13814"/>
<sequence>MNCTLCATFLTEMADVDYYICPNCNAYLKRDDLYFDEANEKNHYEQHNNDVNDIGYQNFTAPVTNTVLEYCSTDMLGLDYGCGKGPVISKQLLEKGFRVDLYDPYFYPDTPYLHKTYNFIFSCEVFEHFYNPFEEINKLNSILKVGGLLIIKTHLYNNQTDFKNWYYRKDLTHVFIYTFKTFEYIAKHFGFDIVRLEEKLVVLRKM</sequence>
<keyword evidence="2" id="KW-1185">Reference proteome</keyword>
<name>A0A1I5GBH6_9FLAO</name>
<gene>
    <name evidence="1" type="ORF">SAMN05421741_13814</name>
</gene>
<evidence type="ECO:0000313" key="1">
    <source>
        <dbReference type="EMBL" id="SFO33316.1"/>
    </source>
</evidence>
<dbReference type="Proteomes" id="UP000199036">
    <property type="component" value="Unassembled WGS sequence"/>
</dbReference>
<keyword evidence="1" id="KW-0808">Transferase</keyword>
<proteinExistence type="predicted"/>
<dbReference type="GO" id="GO:0008168">
    <property type="term" value="F:methyltransferase activity"/>
    <property type="evidence" value="ECO:0007669"/>
    <property type="project" value="UniProtKB-KW"/>
</dbReference>
<dbReference type="AlphaFoldDB" id="A0A1I5GBH6"/>
<dbReference type="GO" id="GO:0032259">
    <property type="term" value="P:methylation"/>
    <property type="evidence" value="ECO:0007669"/>
    <property type="project" value="UniProtKB-KW"/>
</dbReference>
<dbReference type="Gene3D" id="3.40.50.150">
    <property type="entry name" value="Vaccinia Virus protein VP39"/>
    <property type="match status" value="1"/>
</dbReference>
<dbReference type="Pfam" id="PF13489">
    <property type="entry name" value="Methyltransf_23"/>
    <property type="match status" value="1"/>
</dbReference>
<protein>
    <submittedName>
        <fullName evidence="1">Methyltransferase domain-containing protein</fullName>
    </submittedName>
</protein>
<evidence type="ECO:0000313" key="2">
    <source>
        <dbReference type="Proteomes" id="UP000199036"/>
    </source>
</evidence>
<organism evidence="1 2">
    <name type="scientific">Paenimyroides ummariense</name>
    <dbReference type="NCBI Taxonomy" id="913024"/>
    <lineage>
        <taxon>Bacteria</taxon>
        <taxon>Pseudomonadati</taxon>
        <taxon>Bacteroidota</taxon>
        <taxon>Flavobacteriia</taxon>
        <taxon>Flavobacteriales</taxon>
        <taxon>Flavobacteriaceae</taxon>
        <taxon>Paenimyroides</taxon>
    </lineage>
</organism>
<dbReference type="RefSeq" id="WP_091526311.1">
    <property type="nucleotide sequence ID" value="NZ_FOVI01000038.1"/>
</dbReference>
<dbReference type="EMBL" id="FOVI01000038">
    <property type="protein sequence ID" value="SFO33316.1"/>
    <property type="molecule type" value="Genomic_DNA"/>
</dbReference>
<reference evidence="2" key="1">
    <citation type="submission" date="2016-10" db="EMBL/GenBank/DDBJ databases">
        <authorList>
            <person name="Varghese N."/>
            <person name="Submissions S."/>
        </authorList>
    </citation>
    <scope>NUCLEOTIDE SEQUENCE [LARGE SCALE GENOMIC DNA]</scope>
    <source>
        <strain evidence="2">DS-12</strain>
    </source>
</reference>
<dbReference type="SUPFAM" id="SSF53335">
    <property type="entry name" value="S-adenosyl-L-methionine-dependent methyltransferases"/>
    <property type="match status" value="1"/>
</dbReference>
<keyword evidence="1" id="KW-0489">Methyltransferase</keyword>
<accession>A0A1I5GBH6</accession>
<dbReference type="OrthoDB" id="9816564at2"/>
<dbReference type="InterPro" id="IPR029063">
    <property type="entry name" value="SAM-dependent_MTases_sf"/>
</dbReference>